<evidence type="ECO:0000256" key="7">
    <source>
        <dbReference type="ARBA" id="ARBA00022691"/>
    </source>
</evidence>
<dbReference type="GO" id="GO:0046872">
    <property type="term" value="F:metal ion binding"/>
    <property type="evidence" value="ECO:0007669"/>
    <property type="project" value="UniProtKB-UniRule"/>
</dbReference>
<comment type="catalytic activity">
    <reaction evidence="2 13">
        <text>beta-D-fructose 1-phosphate + H2O = D-fructose + phosphate</text>
        <dbReference type="Rhea" id="RHEA:35603"/>
        <dbReference type="ChEBI" id="CHEBI:15377"/>
        <dbReference type="ChEBI" id="CHEBI:37721"/>
        <dbReference type="ChEBI" id="CHEBI:43474"/>
        <dbReference type="ChEBI" id="CHEBI:138881"/>
    </reaction>
</comment>
<gene>
    <name evidence="15" type="ORF">PR002_g6723</name>
</gene>
<dbReference type="GO" id="GO:0032259">
    <property type="term" value="P:methylation"/>
    <property type="evidence" value="ECO:0007669"/>
    <property type="project" value="UniProtKB-KW"/>
</dbReference>
<dbReference type="EC" id="3.1.3.-" evidence="13"/>
<dbReference type="SUPFAM" id="SSF111321">
    <property type="entry name" value="AF1104-like"/>
    <property type="match status" value="1"/>
</dbReference>
<dbReference type="Gene3D" id="3.40.50.10880">
    <property type="entry name" value="Uncharacterised protein PF01937, DUF89, domain 3"/>
    <property type="match status" value="1"/>
</dbReference>
<comment type="catalytic activity">
    <reaction evidence="12 13">
        <text>beta-D-fructose 6-phosphate = dihydroxyacetone + D-glyceraldehyde 3-phosphate</text>
        <dbReference type="Rhea" id="RHEA:28002"/>
        <dbReference type="ChEBI" id="CHEBI:16016"/>
        <dbReference type="ChEBI" id="CHEBI:57634"/>
        <dbReference type="ChEBI" id="CHEBI:59776"/>
    </reaction>
</comment>
<accession>A0A6A3N660</accession>
<evidence type="ECO:0000256" key="4">
    <source>
        <dbReference type="ARBA" id="ARBA00022596"/>
    </source>
</evidence>
<evidence type="ECO:0000313" key="15">
    <source>
        <dbReference type="EMBL" id="KAE9037142.1"/>
    </source>
</evidence>
<keyword evidence="10 13" id="KW-0464">Manganese</keyword>
<evidence type="ECO:0000256" key="8">
    <source>
        <dbReference type="ARBA" id="ARBA00022723"/>
    </source>
</evidence>
<comment type="cofactor">
    <cofactor evidence="13">
        <name>Mn(2+)</name>
        <dbReference type="ChEBI" id="CHEBI:29035"/>
    </cofactor>
    <cofactor evidence="13">
        <name>Ni(2+)</name>
        <dbReference type="ChEBI" id="CHEBI:49786"/>
    </cofactor>
</comment>
<keyword evidence="6" id="KW-0808">Transferase</keyword>
<evidence type="ECO:0000256" key="5">
    <source>
        <dbReference type="ARBA" id="ARBA00022603"/>
    </source>
</evidence>
<dbReference type="GO" id="GO:0006974">
    <property type="term" value="P:DNA damage response"/>
    <property type="evidence" value="ECO:0007669"/>
    <property type="project" value="TreeGrafter"/>
</dbReference>
<evidence type="ECO:0000256" key="6">
    <source>
        <dbReference type="ARBA" id="ARBA00022679"/>
    </source>
</evidence>
<evidence type="ECO:0000256" key="13">
    <source>
        <dbReference type="RuleBase" id="RU367030"/>
    </source>
</evidence>
<reference evidence="15 16" key="1">
    <citation type="submission" date="2018-09" db="EMBL/GenBank/DDBJ databases">
        <title>Genomic investigation of the strawberry pathogen Phytophthora fragariae indicates pathogenicity is determined by transcriptional variation in three key races.</title>
        <authorList>
            <person name="Adams T.M."/>
            <person name="Armitage A.D."/>
            <person name="Sobczyk M.K."/>
            <person name="Bates H.J."/>
            <person name="Dunwell J.M."/>
            <person name="Nellist C.F."/>
            <person name="Harrison R.J."/>
        </authorList>
    </citation>
    <scope>NUCLEOTIDE SEQUENCE [LARGE SCALE GENOMIC DNA]</scope>
    <source>
        <strain evidence="15 16">SCRP324</strain>
    </source>
</reference>
<evidence type="ECO:0000313" key="16">
    <source>
        <dbReference type="Proteomes" id="UP000435112"/>
    </source>
</evidence>
<keyword evidence="4" id="KW-0533">Nickel</keyword>
<dbReference type="EMBL" id="QXFU01000308">
    <property type="protein sequence ID" value="KAE9037142.1"/>
    <property type="molecule type" value="Genomic_DNA"/>
</dbReference>
<dbReference type="Gene3D" id="1.20.930.60">
    <property type="match status" value="1"/>
</dbReference>
<evidence type="ECO:0000256" key="11">
    <source>
        <dbReference type="ARBA" id="ARBA00045980"/>
    </source>
</evidence>
<dbReference type="InterPro" id="IPR039763">
    <property type="entry name" value="ARMT1"/>
</dbReference>
<dbReference type="PANTHER" id="PTHR12260">
    <property type="entry name" value="DAMAGE-CONTROL PHOSPHATASE ARMT1"/>
    <property type="match status" value="1"/>
</dbReference>
<dbReference type="GO" id="GO:0005634">
    <property type="term" value="C:nucleus"/>
    <property type="evidence" value="ECO:0007669"/>
    <property type="project" value="TreeGrafter"/>
</dbReference>
<dbReference type="GO" id="GO:0016791">
    <property type="term" value="F:phosphatase activity"/>
    <property type="evidence" value="ECO:0007669"/>
    <property type="project" value="TreeGrafter"/>
</dbReference>
<comment type="similarity">
    <text evidence="3 13">Belongs to the damage-control phosphatase family. Sugar phosphate phosphatase III subfamily.</text>
</comment>
<keyword evidence="8 13" id="KW-0479">Metal-binding</keyword>
<evidence type="ECO:0000256" key="12">
    <source>
        <dbReference type="ARBA" id="ARBA00048809"/>
    </source>
</evidence>
<evidence type="ECO:0000256" key="9">
    <source>
        <dbReference type="ARBA" id="ARBA00022801"/>
    </source>
</evidence>
<dbReference type="PANTHER" id="PTHR12260:SF6">
    <property type="entry name" value="DAMAGE-CONTROL PHOSPHATASE ARMT1"/>
    <property type="match status" value="1"/>
</dbReference>
<feature type="domain" description="Damage-control phosphatase ARMT1-like metal-binding" evidence="14">
    <location>
        <begin position="83"/>
        <end position="420"/>
    </location>
</feature>
<dbReference type="FunFam" id="3.40.50.10880:FF:000002">
    <property type="entry name" value="Acidic residue methyltransferase 1"/>
    <property type="match status" value="1"/>
</dbReference>
<keyword evidence="9 13" id="KW-0378">Hydrolase</keyword>
<dbReference type="InterPro" id="IPR002791">
    <property type="entry name" value="ARMT1-like_metal-bd"/>
</dbReference>
<evidence type="ECO:0000256" key="2">
    <source>
        <dbReference type="ARBA" id="ARBA00001326"/>
    </source>
</evidence>
<evidence type="ECO:0000256" key="10">
    <source>
        <dbReference type="ARBA" id="ARBA00023211"/>
    </source>
</evidence>
<dbReference type="GO" id="GO:0008168">
    <property type="term" value="F:methyltransferase activity"/>
    <property type="evidence" value="ECO:0007669"/>
    <property type="project" value="UniProtKB-KW"/>
</dbReference>
<proteinExistence type="inferred from homology"/>
<organism evidence="15 16">
    <name type="scientific">Phytophthora rubi</name>
    <dbReference type="NCBI Taxonomy" id="129364"/>
    <lineage>
        <taxon>Eukaryota</taxon>
        <taxon>Sar</taxon>
        <taxon>Stramenopiles</taxon>
        <taxon>Oomycota</taxon>
        <taxon>Peronosporomycetes</taxon>
        <taxon>Peronosporales</taxon>
        <taxon>Peronosporaceae</taxon>
        <taxon>Phytophthora</taxon>
    </lineage>
</organism>
<evidence type="ECO:0000256" key="1">
    <source>
        <dbReference type="ARBA" id="ARBA00000807"/>
    </source>
</evidence>
<name>A0A6A3N660_9STRA</name>
<comment type="domain">
    <text evidence="13">Subfamily III proteins have a conserved RTxK motif about 40-50 residues from the C-terminus; the threonine may be replaced by serine or cysteine.</text>
</comment>
<dbReference type="InterPro" id="IPR036075">
    <property type="entry name" value="ARMT-1-like_metal-bd_sf"/>
</dbReference>
<keyword evidence="7" id="KW-0949">S-adenosyl-L-methionine</keyword>
<comment type="catalytic activity">
    <reaction evidence="1">
        <text>L-glutamyl-[protein] + S-adenosyl-L-methionine = [protein]-L-glutamate 5-O-methyl ester + S-adenosyl-L-homocysteine</text>
        <dbReference type="Rhea" id="RHEA:24452"/>
        <dbReference type="Rhea" id="RHEA-COMP:10208"/>
        <dbReference type="Rhea" id="RHEA-COMP:10311"/>
        <dbReference type="ChEBI" id="CHEBI:29973"/>
        <dbReference type="ChEBI" id="CHEBI:57856"/>
        <dbReference type="ChEBI" id="CHEBI:59789"/>
        <dbReference type="ChEBI" id="CHEBI:82795"/>
    </reaction>
</comment>
<dbReference type="Proteomes" id="UP000435112">
    <property type="component" value="Unassembled WGS sequence"/>
</dbReference>
<evidence type="ECO:0000256" key="3">
    <source>
        <dbReference type="ARBA" id="ARBA00009519"/>
    </source>
</evidence>
<keyword evidence="5" id="KW-0489">Methyltransferase</keyword>
<dbReference type="Pfam" id="PF01937">
    <property type="entry name" value="ARMT1-like_dom"/>
    <property type="match status" value="1"/>
</dbReference>
<dbReference type="AlphaFoldDB" id="A0A6A3N660"/>
<sequence>MPTATRAAHESAHKHFSLIPRTRRFLMSAEFLALLQQQRPYFTNVPGTFVDATYKSRMPELIRDCVAMNRESFSEDKCQHLLQLASNMINNAKIPLPSQYPEQAAESRTSSEWEALLTGKNYTWQNAPWFLSEHYMFHLILLLTEYYTTGIDPFRPSKVAELAEDTPWRLLQTAIGLSDQEESSSESHRGQLKRFMKLCLWGNMADGCNKDVKDSVSGADASLDFDDDMLLVDDSDKVISYLEQKARDAGDAKRLGVEYINDNSGTEMLLDLAMADHLLAHNWCGKVTMNVKAEPMFVSDAIVSDVHEHIAEMQRSTRTLEVQALGTRLAEYVSKEQLVIREDIAWNRYLFFHELPAELHARLAREAALVIIKGDLNYRRLLCDRMWPAATPIEDVVPYFPTAFVAFRTMKSNLVAGIPPEVVMQWEKEHPMWPFNGSAGKHALIQSVLTAAKPAAA</sequence>
<dbReference type="OrthoDB" id="541375at2759"/>
<comment type="function">
    <text evidence="11">Metal-dependent phosphatase that shows phosphatase activity against several substrates, including fructose-1-phosphate and fructose-6-phosphate. Its preference for fructose-1-phosphate, a strong glycating agent that causes DNA damage rather than a canonical yeast metabolite, suggests a damage-control function in hexose phosphate metabolism. Has also been shown to have O-methyltransferase activity that methylates glutamate residues of target proteins to form gamma-glutamyl methyl ester residues. Possibly methylates PCNA, suggesting it is involved in the DNA damage response.</text>
</comment>
<evidence type="ECO:0000259" key="14">
    <source>
        <dbReference type="Pfam" id="PF01937"/>
    </source>
</evidence>
<comment type="caution">
    <text evidence="15">The sequence shown here is derived from an EMBL/GenBank/DDBJ whole genome shotgun (WGS) entry which is preliminary data.</text>
</comment>
<protein>
    <recommendedName>
        <fullName evidence="13">Sugar phosphate phosphatase</fullName>
        <ecNumber evidence="13">3.1.3.-</ecNumber>
    </recommendedName>
</protein>